<evidence type="ECO:0000256" key="1">
    <source>
        <dbReference type="ARBA" id="ARBA00022801"/>
    </source>
</evidence>
<gene>
    <name evidence="2" type="ORF">E3W66_08130</name>
</gene>
<dbReference type="CDD" id="cd07067">
    <property type="entry name" value="HP_PGM_like"/>
    <property type="match status" value="1"/>
</dbReference>
<evidence type="ECO:0000313" key="3">
    <source>
        <dbReference type="Proteomes" id="UP000298133"/>
    </source>
</evidence>
<proteinExistence type="predicted"/>
<dbReference type="GO" id="GO:0016787">
    <property type="term" value="F:hydrolase activity"/>
    <property type="evidence" value="ECO:0007669"/>
    <property type="project" value="UniProtKB-KW"/>
</dbReference>
<dbReference type="InterPro" id="IPR013078">
    <property type="entry name" value="His_Pase_superF_clade-1"/>
</dbReference>
<comment type="caution">
    <text evidence="2">The sequence shown here is derived from an EMBL/GenBank/DDBJ whole genome shotgun (WGS) entry which is preliminary data.</text>
</comment>
<dbReference type="EMBL" id="SPIA01000003">
    <property type="protein sequence ID" value="TFH67448.1"/>
    <property type="molecule type" value="Genomic_DNA"/>
</dbReference>
<dbReference type="PANTHER" id="PTHR20935:SF0">
    <property type="entry name" value="SERINE_THREONINE-PROTEIN PHOSPHATASE PGAM5, MITOCHONDRIAL"/>
    <property type="match status" value="1"/>
</dbReference>
<keyword evidence="3" id="KW-1185">Reference proteome</keyword>
<evidence type="ECO:0008006" key="4">
    <source>
        <dbReference type="Google" id="ProtNLM"/>
    </source>
</evidence>
<evidence type="ECO:0000313" key="2">
    <source>
        <dbReference type="EMBL" id="TFH67448.1"/>
    </source>
</evidence>
<name>A0A4Y8UGB5_9GAMM</name>
<dbReference type="SUPFAM" id="SSF53254">
    <property type="entry name" value="Phosphoglycerate mutase-like"/>
    <property type="match status" value="1"/>
</dbReference>
<accession>A0A4Y8UGB5</accession>
<dbReference type="Proteomes" id="UP000298133">
    <property type="component" value="Unassembled WGS sequence"/>
</dbReference>
<dbReference type="SMART" id="SM00855">
    <property type="entry name" value="PGAM"/>
    <property type="match status" value="1"/>
</dbReference>
<keyword evidence="1" id="KW-0378">Hydrolase</keyword>
<dbReference type="PANTHER" id="PTHR20935">
    <property type="entry name" value="PHOSPHOGLYCERATE MUTASE-RELATED"/>
    <property type="match status" value="1"/>
</dbReference>
<reference evidence="2 3" key="1">
    <citation type="submission" date="2019-03" db="EMBL/GenBank/DDBJ databases">
        <title>Draft genome of Gammaproteobacteria bacterium LSUCC0057, a member of the SAR92 clade.</title>
        <authorList>
            <person name="Lanclos V.C."/>
            <person name="Doiron C."/>
            <person name="Henson M.W."/>
            <person name="Thrash J.C."/>
        </authorList>
    </citation>
    <scope>NUCLEOTIDE SEQUENCE [LARGE SCALE GENOMIC DNA]</scope>
    <source>
        <strain evidence="2 3">LSUCC0057</strain>
    </source>
</reference>
<dbReference type="Gene3D" id="3.40.50.1240">
    <property type="entry name" value="Phosphoglycerate mutase-like"/>
    <property type="match status" value="1"/>
</dbReference>
<protein>
    <recommendedName>
        <fullName evidence="4">Histidine phosphatase family protein</fullName>
    </recommendedName>
</protein>
<dbReference type="AlphaFoldDB" id="A0A4Y8UGB5"/>
<dbReference type="OrthoDB" id="280692at2"/>
<sequence>MSELFLIRHGQASFDADDYDQLSPLGERQSVLLGEYFAAQQLHFDLLACGSLRRHRQTLNGICRGLGQTMEGYSEQPGIDEYDFRTLTRDYAAQFADDPLWLAVQQQPRDKNVYYRLLRRVLIAWQGERFATRAESYQQFVDRVAAVTAWAQQQSQQHRRIAIVGSGGSLALFIGAVLGLGVEQIVDLNLQTKNTALHRCYLNRDTIKLASWNHTPHLDPIERHELVSYG</sequence>
<organism evidence="2 3">
    <name type="scientific">Gammaproteobacteria bacterium LSUCC0057</name>
    <dbReference type="NCBI Taxonomy" id="2559237"/>
    <lineage>
        <taxon>Bacteria</taxon>
        <taxon>Pseudomonadati</taxon>
        <taxon>Pseudomonadota</taxon>
        <taxon>Gammaproteobacteria</taxon>
        <taxon>Cellvibrionales</taxon>
        <taxon>Porticoccaceae</taxon>
        <taxon>SAR92 clade</taxon>
    </lineage>
</organism>
<dbReference type="InterPro" id="IPR029033">
    <property type="entry name" value="His_PPase_superfam"/>
</dbReference>
<dbReference type="Pfam" id="PF00300">
    <property type="entry name" value="His_Phos_1"/>
    <property type="match status" value="1"/>
</dbReference>
<dbReference type="InterPro" id="IPR051021">
    <property type="entry name" value="Mito_Ser/Thr_phosphatase"/>
</dbReference>